<organism evidence="1 2">
    <name type="scientific">Rubroshorea leprosula</name>
    <dbReference type="NCBI Taxonomy" id="152421"/>
    <lineage>
        <taxon>Eukaryota</taxon>
        <taxon>Viridiplantae</taxon>
        <taxon>Streptophyta</taxon>
        <taxon>Embryophyta</taxon>
        <taxon>Tracheophyta</taxon>
        <taxon>Spermatophyta</taxon>
        <taxon>Magnoliopsida</taxon>
        <taxon>eudicotyledons</taxon>
        <taxon>Gunneridae</taxon>
        <taxon>Pentapetalae</taxon>
        <taxon>rosids</taxon>
        <taxon>malvids</taxon>
        <taxon>Malvales</taxon>
        <taxon>Dipterocarpaceae</taxon>
        <taxon>Rubroshorea</taxon>
    </lineage>
</organism>
<proteinExistence type="predicted"/>
<comment type="caution">
    <text evidence="1">The sequence shown here is derived from an EMBL/GenBank/DDBJ whole genome shotgun (WGS) entry which is preliminary data.</text>
</comment>
<dbReference type="AlphaFoldDB" id="A0AAV5JBU1"/>
<dbReference type="EMBL" id="BPVZ01000033">
    <property type="protein sequence ID" value="GKV11037.1"/>
    <property type="molecule type" value="Genomic_DNA"/>
</dbReference>
<accession>A0AAV5JBU1</accession>
<name>A0AAV5JBU1_9ROSI</name>
<keyword evidence="2" id="KW-1185">Reference proteome</keyword>
<gene>
    <name evidence="1" type="ORF">SLEP1_g22325</name>
</gene>
<evidence type="ECO:0000313" key="2">
    <source>
        <dbReference type="Proteomes" id="UP001054252"/>
    </source>
</evidence>
<sequence>MSLSSLLEDESLLQLHLPKAPKLPTSILERKIEIPDLLCVFLPLPSASCSLCEFLGIFLILDRSVSLALRSSLRLYAIEEAKPRMGKSREVTS</sequence>
<evidence type="ECO:0000313" key="1">
    <source>
        <dbReference type="EMBL" id="GKV11037.1"/>
    </source>
</evidence>
<dbReference type="Proteomes" id="UP001054252">
    <property type="component" value="Unassembled WGS sequence"/>
</dbReference>
<protein>
    <submittedName>
        <fullName evidence="1">Uncharacterized protein</fullName>
    </submittedName>
</protein>
<reference evidence="1 2" key="1">
    <citation type="journal article" date="2021" name="Commun. Biol.">
        <title>The genome of Shorea leprosula (Dipterocarpaceae) highlights the ecological relevance of drought in aseasonal tropical rainforests.</title>
        <authorList>
            <person name="Ng K.K.S."/>
            <person name="Kobayashi M.J."/>
            <person name="Fawcett J.A."/>
            <person name="Hatakeyama M."/>
            <person name="Paape T."/>
            <person name="Ng C.H."/>
            <person name="Ang C.C."/>
            <person name="Tnah L.H."/>
            <person name="Lee C.T."/>
            <person name="Nishiyama T."/>
            <person name="Sese J."/>
            <person name="O'Brien M.J."/>
            <person name="Copetti D."/>
            <person name="Mohd Noor M.I."/>
            <person name="Ong R.C."/>
            <person name="Putra M."/>
            <person name="Sireger I.Z."/>
            <person name="Indrioko S."/>
            <person name="Kosugi Y."/>
            <person name="Izuno A."/>
            <person name="Isagi Y."/>
            <person name="Lee S.L."/>
            <person name="Shimizu K.K."/>
        </authorList>
    </citation>
    <scope>NUCLEOTIDE SEQUENCE [LARGE SCALE GENOMIC DNA]</scope>
    <source>
        <strain evidence="1">214</strain>
    </source>
</reference>